<dbReference type="PANTHER" id="PTHR44307">
    <property type="entry name" value="PHOSPHOETHANOLAMINE METHYLTRANSFERASE"/>
    <property type="match status" value="1"/>
</dbReference>
<evidence type="ECO:0000256" key="5">
    <source>
        <dbReference type="ARBA" id="ARBA00047622"/>
    </source>
</evidence>
<dbReference type="GO" id="GO:0000234">
    <property type="term" value="F:phosphoethanolamine N-methyltransferase activity"/>
    <property type="evidence" value="ECO:0007669"/>
    <property type="project" value="UniProtKB-EC"/>
</dbReference>
<dbReference type="Gene3D" id="3.40.50.150">
    <property type="entry name" value="Vaccinia Virus protein VP39"/>
    <property type="match status" value="1"/>
</dbReference>
<keyword evidence="3" id="KW-0808">Transferase</keyword>
<evidence type="ECO:0000259" key="6">
    <source>
        <dbReference type="Pfam" id="PF13649"/>
    </source>
</evidence>
<evidence type="ECO:0000313" key="8">
    <source>
        <dbReference type="Proteomes" id="UP000605970"/>
    </source>
</evidence>
<accession>A0A8S9ZMQ8</accession>
<evidence type="ECO:0000256" key="4">
    <source>
        <dbReference type="ARBA" id="ARBA00035674"/>
    </source>
</evidence>
<dbReference type="AlphaFoldDB" id="A0A8S9ZMQ8"/>
<dbReference type="Proteomes" id="UP000605970">
    <property type="component" value="Unassembled WGS sequence"/>
</dbReference>
<evidence type="ECO:0000313" key="7">
    <source>
        <dbReference type="EMBL" id="KAF7634704.1"/>
    </source>
</evidence>
<organism evidence="7 8">
    <name type="scientific">Meloidogyne graminicola</name>
    <dbReference type="NCBI Taxonomy" id="189291"/>
    <lineage>
        <taxon>Eukaryota</taxon>
        <taxon>Metazoa</taxon>
        <taxon>Ecdysozoa</taxon>
        <taxon>Nematoda</taxon>
        <taxon>Chromadorea</taxon>
        <taxon>Rhabditida</taxon>
        <taxon>Tylenchina</taxon>
        <taxon>Tylenchomorpha</taxon>
        <taxon>Tylenchoidea</taxon>
        <taxon>Meloidogynidae</taxon>
        <taxon>Meloidogyninae</taxon>
        <taxon>Meloidogyne</taxon>
    </lineage>
</organism>
<dbReference type="SUPFAM" id="SSF53335">
    <property type="entry name" value="S-adenosyl-L-methionine-dependent methyltransferases"/>
    <property type="match status" value="1"/>
</dbReference>
<dbReference type="EMBL" id="JABEBT010000052">
    <property type="protein sequence ID" value="KAF7634704.1"/>
    <property type="molecule type" value="Genomic_DNA"/>
</dbReference>
<reference evidence="7" key="1">
    <citation type="journal article" date="2020" name="Ecol. Evol.">
        <title>Genome structure and content of the rice root-knot nematode (Meloidogyne graminicola).</title>
        <authorList>
            <person name="Phan N.T."/>
            <person name="Danchin E.G.J."/>
            <person name="Klopp C."/>
            <person name="Perfus-Barbeoch L."/>
            <person name="Kozlowski D.K."/>
            <person name="Koutsovoulos G.D."/>
            <person name="Lopez-Roques C."/>
            <person name="Bouchez O."/>
            <person name="Zahm M."/>
            <person name="Besnard G."/>
            <person name="Bellafiore S."/>
        </authorList>
    </citation>
    <scope>NUCLEOTIDE SEQUENCE</scope>
    <source>
        <strain evidence="7">VN-18</strain>
    </source>
</reference>
<dbReference type="CDD" id="cd02440">
    <property type="entry name" value="AdoMet_MTases"/>
    <property type="match status" value="1"/>
</dbReference>
<sequence>MAINSNKINRQVYRSFWDKFSDKADNTSMLLNADADNFEALDRAEIIGMLPSFNEKYVVDIGAGIGRFTTEFAKKAKKVVSTDFVASFIEKNREKNASFNNIEWRVGDAVGLEFEEESIDMVFTNWLLMYLSDEEVVQFLIKAIKWLKPGGYLHLRESCSEPSSKKSNNSLHSNLDFTNPTKYRFSSAYINLLKSIKFKNNEGKYWGFKIHWACSVNVYIQKNKNWRQVHWLVNKIPLKGEDQFLSNFVAMLGEKWPEEQKEWDNKLDKALTENQQLSSSLGNYLLLNGIGPNSVVLNFDLRINDKQPSINVHTLANIIGSNIWTISLNPYCYRHSLTLANNNRDDRIRHSWHNDIESALQFLEGQITKEKNFKLFDLIIGVDLLENIKGEKDVYTSIKNILGGFLLNIETNETFKKAIKSSEISTFLPSELFIKDSIPIEVKGELFNMVRIESVKEKRNEKMIDWSSPINGGF</sequence>
<name>A0A8S9ZMQ8_9BILA</name>
<evidence type="ECO:0000256" key="1">
    <source>
        <dbReference type="ARBA" id="ARBA00004969"/>
    </source>
</evidence>
<dbReference type="PANTHER" id="PTHR44307:SF18">
    <property type="entry name" value="PHOSPHOETHANOLAMINE N-METHYLTRANSFERASE 1"/>
    <property type="match status" value="1"/>
</dbReference>
<feature type="domain" description="Methyltransferase" evidence="6">
    <location>
        <begin position="58"/>
        <end position="151"/>
    </location>
</feature>
<dbReference type="Pfam" id="PF13649">
    <property type="entry name" value="Methyltransf_25"/>
    <property type="match status" value="1"/>
</dbReference>
<proteinExistence type="predicted"/>
<dbReference type="EC" id="2.1.1.103" evidence="4"/>
<protein>
    <recommendedName>
        <fullName evidence="4">phosphoethanolamine N-methyltransferase</fullName>
        <ecNumber evidence="4">2.1.1.103</ecNumber>
    </recommendedName>
</protein>
<comment type="catalytic activity">
    <reaction evidence="5">
        <text>phosphoethanolamine + S-adenosyl-L-methionine = N-methylethanolamine phosphate + S-adenosyl-L-homocysteine + H(+)</text>
        <dbReference type="Rhea" id="RHEA:20365"/>
        <dbReference type="ChEBI" id="CHEBI:15378"/>
        <dbReference type="ChEBI" id="CHEBI:57781"/>
        <dbReference type="ChEBI" id="CHEBI:57856"/>
        <dbReference type="ChEBI" id="CHEBI:58190"/>
        <dbReference type="ChEBI" id="CHEBI:59789"/>
        <dbReference type="EC" id="2.1.1.103"/>
    </reaction>
    <physiologicalReaction direction="left-to-right" evidence="5">
        <dbReference type="Rhea" id="RHEA:20366"/>
    </physiologicalReaction>
</comment>
<dbReference type="Gene3D" id="3.40.50.12180">
    <property type="match status" value="1"/>
</dbReference>
<keyword evidence="8" id="KW-1185">Reference proteome</keyword>
<dbReference type="OrthoDB" id="8300214at2759"/>
<evidence type="ECO:0000256" key="2">
    <source>
        <dbReference type="ARBA" id="ARBA00005189"/>
    </source>
</evidence>
<comment type="pathway">
    <text evidence="1">Phospholipid metabolism; phosphatidylcholine biosynthesis.</text>
</comment>
<dbReference type="InterPro" id="IPR029063">
    <property type="entry name" value="SAM-dependent_MTases_sf"/>
</dbReference>
<dbReference type="InterPro" id="IPR041698">
    <property type="entry name" value="Methyltransf_25"/>
</dbReference>
<comment type="caution">
    <text evidence="7">The sequence shown here is derived from an EMBL/GenBank/DDBJ whole genome shotgun (WGS) entry which is preliminary data.</text>
</comment>
<comment type="pathway">
    <text evidence="2">Lipid metabolism.</text>
</comment>
<evidence type="ECO:0000256" key="3">
    <source>
        <dbReference type="ARBA" id="ARBA00022679"/>
    </source>
</evidence>
<gene>
    <name evidence="7" type="ORF">Mgra_00005851</name>
</gene>